<comment type="caution">
    <text evidence="3">The sequence shown here is derived from an EMBL/GenBank/DDBJ whole genome shotgun (WGS) entry which is preliminary data.</text>
</comment>
<accession>A0ABP7SG12</accession>
<feature type="transmembrane region" description="Helical" evidence="2">
    <location>
        <begin position="111"/>
        <end position="132"/>
    </location>
</feature>
<name>A0ABP7SG12_9BACT</name>
<keyword evidence="2" id="KW-1133">Transmembrane helix</keyword>
<dbReference type="Pfam" id="PF12412">
    <property type="entry name" value="DUF3667"/>
    <property type="match status" value="1"/>
</dbReference>
<dbReference type="RefSeq" id="WP_345073337.1">
    <property type="nucleotide sequence ID" value="NZ_BAABDJ010000027.1"/>
</dbReference>
<protein>
    <recommendedName>
        <fullName evidence="5">DUF3667 domain-containing protein</fullName>
    </recommendedName>
</protein>
<feature type="transmembrane region" description="Helical" evidence="2">
    <location>
        <begin position="190"/>
        <end position="213"/>
    </location>
</feature>
<evidence type="ECO:0000313" key="3">
    <source>
        <dbReference type="EMBL" id="GAA4011106.1"/>
    </source>
</evidence>
<evidence type="ECO:0000256" key="2">
    <source>
        <dbReference type="SAM" id="Phobius"/>
    </source>
</evidence>
<feature type="transmembrane region" description="Helical" evidence="2">
    <location>
        <begin position="253"/>
        <end position="278"/>
    </location>
</feature>
<evidence type="ECO:0000313" key="4">
    <source>
        <dbReference type="Proteomes" id="UP001500567"/>
    </source>
</evidence>
<proteinExistence type="predicted"/>
<feature type="region of interest" description="Disordered" evidence="1">
    <location>
        <begin position="1"/>
        <end position="21"/>
    </location>
</feature>
<feature type="transmembrane region" description="Helical" evidence="2">
    <location>
        <begin position="219"/>
        <end position="241"/>
    </location>
</feature>
<evidence type="ECO:0008006" key="5">
    <source>
        <dbReference type="Google" id="ProtNLM"/>
    </source>
</evidence>
<keyword evidence="2" id="KW-0472">Membrane</keyword>
<sequence length="307" mass="34630">MEPAFPTVTAHPALAHTTPDSPMAAPASGYTSLQECLNCGHTVPDRFCGRCGQDAHHTHRLTMTDMLHDIPHSIWHVDKGILFTLKTMVFRPGLTIREYLAGKRVDHFRPLALLFMITGFYALLSSVLHIQLLPPKDPAMPEAVWQMQQQSTTFFAKYMSWCYVAMVPVWALFARLFLKRGGFNYAECLIIAAFITAVSNFFSVLYLPVLYYYNGTPQIQTATLVYGGFAFAYASWAYSTLLTHTPIRLAGRLWRGFMTFILGYLTCILVITVLTYALNWSMFKASMKAQMQQQAKAQQSATPPKSR</sequence>
<dbReference type="EMBL" id="BAABDJ010000027">
    <property type="protein sequence ID" value="GAA4011106.1"/>
    <property type="molecule type" value="Genomic_DNA"/>
</dbReference>
<organism evidence="3 4">
    <name type="scientific">Hymenobacter fastidiosus</name>
    <dbReference type="NCBI Taxonomy" id="486264"/>
    <lineage>
        <taxon>Bacteria</taxon>
        <taxon>Pseudomonadati</taxon>
        <taxon>Bacteroidota</taxon>
        <taxon>Cytophagia</taxon>
        <taxon>Cytophagales</taxon>
        <taxon>Hymenobacteraceae</taxon>
        <taxon>Hymenobacter</taxon>
    </lineage>
</organism>
<dbReference type="Proteomes" id="UP001500567">
    <property type="component" value="Unassembled WGS sequence"/>
</dbReference>
<gene>
    <name evidence="3" type="ORF">GCM10022408_24280</name>
</gene>
<feature type="transmembrane region" description="Helical" evidence="2">
    <location>
        <begin position="158"/>
        <end position="178"/>
    </location>
</feature>
<keyword evidence="4" id="KW-1185">Reference proteome</keyword>
<evidence type="ECO:0000256" key="1">
    <source>
        <dbReference type="SAM" id="MobiDB-lite"/>
    </source>
</evidence>
<dbReference type="InterPro" id="IPR022134">
    <property type="entry name" value="DUF3667"/>
</dbReference>
<keyword evidence="2" id="KW-0812">Transmembrane</keyword>
<reference evidence="4" key="1">
    <citation type="journal article" date="2019" name="Int. J. Syst. Evol. Microbiol.">
        <title>The Global Catalogue of Microorganisms (GCM) 10K type strain sequencing project: providing services to taxonomists for standard genome sequencing and annotation.</title>
        <authorList>
            <consortium name="The Broad Institute Genomics Platform"/>
            <consortium name="The Broad Institute Genome Sequencing Center for Infectious Disease"/>
            <person name="Wu L."/>
            <person name="Ma J."/>
        </authorList>
    </citation>
    <scope>NUCLEOTIDE SEQUENCE [LARGE SCALE GENOMIC DNA]</scope>
    <source>
        <strain evidence="4">JCM 17224</strain>
    </source>
</reference>